<evidence type="ECO:0000313" key="1">
    <source>
        <dbReference type="Proteomes" id="UP000515154"/>
    </source>
</evidence>
<accession>A0A7E6F1A3</accession>
<keyword evidence="1" id="KW-1185">Reference proteome</keyword>
<dbReference type="AlphaFoldDB" id="A0A7E6F1A3"/>
<gene>
    <name evidence="2" type="primary">LOC118764388</name>
</gene>
<name>A0A7E6F1A3_9MOLL</name>
<organism evidence="1 2">
    <name type="scientific">Octopus sinensis</name>
    <name type="common">East Asian common octopus</name>
    <dbReference type="NCBI Taxonomy" id="2607531"/>
    <lineage>
        <taxon>Eukaryota</taxon>
        <taxon>Metazoa</taxon>
        <taxon>Spiralia</taxon>
        <taxon>Lophotrochozoa</taxon>
        <taxon>Mollusca</taxon>
        <taxon>Cephalopoda</taxon>
        <taxon>Coleoidea</taxon>
        <taxon>Octopodiformes</taxon>
        <taxon>Octopoda</taxon>
        <taxon>Incirrata</taxon>
        <taxon>Octopodidae</taxon>
        <taxon>Octopus</taxon>
    </lineage>
</organism>
<dbReference type="KEGG" id="osn:118764388"/>
<dbReference type="RefSeq" id="XP_036361050.1">
    <property type="nucleotide sequence ID" value="XM_036505157.1"/>
</dbReference>
<sequence length="148" mass="17598">MYPAIYNENLEDYDCDCSSYILFNEDGKKLQKVYHMTGQSFERSPIYLYWGNLSIKKVEFTMDGSFIYTFNGTGTNATSFYRNEKFISMKPNKNTKKKFTSNNDITTPYFYMDFGNDFNYGNWIEAKMVNGYYKLIMYYNDGYSNHDH</sequence>
<dbReference type="Proteomes" id="UP000515154">
    <property type="component" value="Linkage group LG8"/>
</dbReference>
<reference evidence="2" key="1">
    <citation type="submission" date="2025-08" db="UniProtKB">
        <authorList>
            <consortium name="RefSeq"/>
        </authorList>
    </citation>
    <scope>IDENTIFICATION</scope>
</reference>
<proteinExistence type="predicted"/>
<protein>
    <submittedName>
        <fullName evidence="2">Uncharacterized protein LOC118764388</fullName>
    </submittedName>
</protein>
<evidence type="ECO:0000313" key="2">
    <source>
        <dbReference type="RefSeq" id="XP_036361050.1"/>
    </source>
</evidence>